<evidence type="ECO:0000313" key="2">
    <source>
        <dbReference type="Proteomes" id="UP001372338"/>
    </source>
</evidence>
<dbReference type="Proteomes" id="UP001372338">
    <property type="component" value="Unassembled WGS sequence"/>
</dbReference>
<organism evidence="1 2">
    <name type="scientific">Crotalaria pallida</name>
    <name type="common">Smooth rattlebox</name>
    <name type="synonym">Crotalaria striata</name>
    <dbReference type="NCBI Taxonomy" id="3830"/>
    <lineage>
        <taxon>Eukaryota</taxon>
        <taxon>Viridiplantae</taxon>
        <taxon>Streptophyta</taxon>
        <taxon>Embryophyta</taxon>
        <taxon>Tracheophyta</taxon>
        <taxon>Spermatophyta</taxon>
        <taxon>Magnoliopsida</taxon>
        <taxon>eudicotyledons</taxon>
        <taxon>Gunneridae</taxon>
        <taxon>Pentapetalae</taxon>
        <taxon>rosids</taxon>
        <taxon>fabids</taxon>
        <taxon>Fabales</taxon>
        <taxon>Fabaceae</taxon>
        <taxon>Papilionoideae</taxon>
        <taxon>50 kb inversion clade</taxon>
        <taxon>genistoids sensu lato</taxon>
        <taxon>core genistoids</taxon>
        <taxon>Crotalarieae</taxon>
        <taxon>Crotalaria</taxon>
    </lineage>
</organism>
<gene>
    <name evidence="1" type="ORF">RIF29_10367</name>
</gene>
<dbReference type="AlphaFoldDB" id="A0AAN9FV64"/>
<proteinExistence type="predicted"/>
<sequence>MCTFFTIDCAFSIFRFIPQSNPPSYNIVIKSLTHHHSPRQVILIFKHMCQDNLITLDDFTFYAIFKACSKLQALLENQ</sequence>
<dbReference type="InterPro" id="IPR011990">
    <property type="entry name" value="TPR-like_helical_dom_sf"/>
</dbReference>
<name>A0AAN9FV64_CROPI</name>
<dbReference type="Gene3D" id="1.25.40.10">
    <property type="entry name" value="Tetratricopeptide repeat domain"/>
    <property type="match status" value="1"/>
</dbReference>
<evidence type="ECO:0000313" key="1">
    <source>
        <dbReference type="EMBL" id="KAK7281956.1"/>
    </source>
</evidence>
<comment type="caution">
    <text evidence="1">The sequence shown here is derived from an EMBL/GenBank/DDBJ whole genome shotgun (WGS) entry which is preliminary data.</text>
</comment>
<protein>
    <recommendedName>
        <fullName evidence="3">Pentatricopeptide repeat protein</fullName>
    </recommendedName>
</protein>
<reference evidence="1 2" key="1">
    <citation type="submission" date="2024-01" db="EMBL/GenBank/DDBJ databases">
        <title>The genomes of 5 underutilized Papilionoideae crops provide insights into root nodulation and disease resistanc.</title>
        <authorList>
            <person name="Yuan L."/>
        </authorList>
    </citation>
    <scope>NUCLEOTIDE SEQUENCE [LARGE SCALE GENOMIC DNA]</scope>
    <source>
        <strain evidence="1">ZHUSHIDOU_FW_LH</strain>
        <tissue evidence="1">Leaf</tissue>
    </source>
</reference>
<dbReference type="EMBL" id="JAYWIO010000002">
    <property type="protein sequence ID" value="KAK7281956.1"/>
    <property type="molecule type" value="Genomic_DNA"/>
</dbReference>
<keyword evidence="2" id="KW-1185">Reference proteome</keyword>
<evidence type="ECO:0008006" key="3">
    <source>
        <dbReference type="Google" id="ProtNLM"/>
    </source>
</evidence>
<accession>A0AAN9FV64</accession>